<protein>
    <submittedName>
        <fullName evidence="4">Oligopeptide-binding protein AppA</fullName>
    </submittedName>
</protein>
<dbReference type="KEGG" id="llh:I41_53620"/>
<dbReference type="GO" id="GO:1904680">
    <property type="term" value="F:peptide transmembrane transporter activity"/>
    <property type="evidence" value="ECO:0007669"/>
    <property type="project" value="TreeGrafter"/>
</dbReference>
<dbReference type="AlphaFoldDB" id="A0A517U662"/>
<dbReference type="RefSeq" id="WP_246133753.1">
    <property type="nucleotide sequence ID" value="NZ_CP036339.1"/>
</dbReference>
<reference evidence="4 5" key="1">
    <citation type="submission" date="2019-02" db="EMBL/GenBank/DDBJ databases">
        <title>Deep-cultivation of Planctomycetes and their phenomic and genomic characterization uncovers novel biology.</title>
        <authorList>
            <person name="Wiegand S."/>
            <person name="Jogler M."/>
            <person name="Boedeker C."/>
            <person name="Pinto D."/>
            <person name="Vollmers J."/>
            <person name="Rivas-Marin E."/>
            <person name="Kohn T."/>
            <person name="Peeters S.H."/>
            <person name="Heuer A."/>
            <person name="Rast P."/>
            <person name="Oberbeckmann S."/>
            <person name="Bunk B."/>
            <person name="Jeske O."/>
            <person name="Meyerdierks A."/>
            <person name="Storesund J.E."/>
            <person name="Kallscheuer N."/>
            <person name="Luecker S."/>
            <person name="Lage O.M."/>
            <person name="Pohl T."/>
            <person name="Merkel B.J."/>
            <person name="Hornburger P."/>
            <person name="Mueller R.-W."/>
            <person name="Bruemmer F."/>
            <person name="Labrenz M."/>
            <person name="Spormann A.M."/>
            <person name="Op den Camp H."/>
            <person name="Overmann J."/>
            <person name="Amann R."/>
            <person name="Jetten M.S.M."/>
            <person name="Mascher T."/>
            <person name="Medema M.H."/>
            <person name="Devos D.P."/>
            <person name="Kaster A.-K."/>
            <person name="Ovreas L."/>
            <person name="Rohde M."/>
            <person name="Galperin M.Y."/>
            <person name="Jogler C."/>
        </authorList>
    </citation>
    <scope>NUCLEOTIDE SEQUENCE [LARGE SCALE GENOMIC DNA]</scope>
    <source>
        <strain evidence="4 5">I41</strain>
    </source>
</reference>
<dbReference type="Pfam" id="PF00496">
    <property type="entry name" value="SBP_bac_5"/>
    <property type="match status" value="1"/>
</dbReference>
<keyword evidence="2" id="KW-0732">Signal</keyword>
<evidence type="ECO:0000313" key="5">
    <source>
        <dbReference type="Proteomes" id="UP000317909"/>
    </source>
</evidence>
<accession>A0A517U662</accession>
<evidence type="ECO:0000256" key="1">
    <source>
        <dbReference type="SAM" id="MobiDB-lite"/>
    </source>
</evidence>
<feature type="chain" id="PRO_5022108929" evidence="2">
    <location>
        <begin position="28"/>
        <end position="701"/>
    </location>
</feature>
<feature type="compositionally biased region" description="Polar residues" evidence="1">
    <location>
        <begin position="53"/>
        <end position="71"/>
    </location>
</feature>
<feature type="compositionally biased region" description="Low complexity" evidence="1">
    <location>
        <begin position="32"/>
        <end position="52"/>
    </location>
</feature>
<dbReference type="Gene3D" id="3.40.190.10">
    <property type="entry name" value="Periplasmic binding protein-like II"/>
    <property type="match status" value="1"/>
</dbReference>
<dbReference type="SUPFAM" id="SSF53850">
    <property type="entry name" value="Periplasmic binding protein-like II"/>
    <property type="match status" value="1"/>
</dbReference>
<dbReference type="InterPro" id="IPR039424">
    <property type="entry name" value="SBP_5"/>
</dbReference>
<sequence precursor="true">MPASSPLRSLLLLVPACSLLWLISGCSSESAKSAAEKPAAAEASPSSESAAANRSSTETSQANNPSAQQEPENAPQGAAPTLDPKAPFELGNALEKFDPPSLEELDKLKWNDGRIADGMALLRDEKSSQPAPALTAEEALKLRNDSPENNAKILAALGVLQPEGGEGVNFDAKMIRHAGGDLNSTNPLFSSSVTDGEFADLTGLAIMSFDRQLKNFAPKDVVVSWQTSDDGLIDRFVLRDDITWSDGKPFTAYDVEFTFKLIMSDHALLVIPAVRGSGTDQIKAVKAYDDHTVVIFHKEALATNITNINFPILPKHIYENSVKEDPSLKRSAYHTEQEAKPVTAGPYEYVSRKRGEEFVVRRRESYYMHDGKQVRDKPNFAEVRVKTIEDLNTALLALKSGDIQQMELRAEQWADQTNGADFYAKNTKVTAPEWTEFHIEWNQRTADGKSPSPFFGDSRVRWAMTYAMDYDELINTITRGLYQQGQGTFHPTSWMFPKNPPALIKQDLDKAEDLLAEAGWTDSDGDGIRDKEINGQIVPFEFQLMTSQTETGIQTATLMKECLEQIGVIANVKPTEFVVMQDKLIKHEFDASLGGWGAGTDPSMQSNIYGTGAQRNYGQYSNPKVDKLFEQGVRELDPAKRAEIYGQIHLQLWEDQPVTWLFYRNAFFGFNKTLRGYNFGALGPFKYSPGFSSLFVPAATP</sequence>
<dbReference type="InterPro" id="IPR000914">
    <property type="entry name" value="SBP_5_dom"/>
</dbReference>
<organism evidence="4 5">
    <name type="scientific">Lacipirellula limnantheis</name>
    <dbReference type="NCBI Taxonomy" id="2528024"/>
    <lineage>
        <taxon>Bacteria</taxon>
        <taxon>Pseudomonadati</taxon>
        <taxon>Planctomycetota</taxon>
        <taxon>Planctomycetia</taxon>
        <taxon>Pirellulales</taxon>
        <taxon>Lacipirellulaceae</taxon>
        <taxon>Lacipirellula</taxon>
    </lineage>
</organism>
<dbReference type="EMBL" id="CP036339">
    <property type="protein sequence ID" value="QDT76117.1"/>
    <property type="molecule type" value="Genomic_DNA"/>
</dbReference>
<evidence type="ECO:0000259" key="3">
    <source>
        <dbReference type="Pfam" id="PF00496"/>
    </source>
</evidence>
<proteinExistence type="predicted"/>
<gene>
    <name evidence="4" type="primary">appA</name>
    <name evidence="4" type="ORF">I41_53620</name>
</gene>
<name>A0A517U662_9BACT</name>
<dbReference type="Gene3D" id="3.10.105.10">
    <property type="entry name" value="Dipeptide-binding Protein, Domain 3"/>
    <property type="match status" value="1"/>
</dbReference>
<dbReference type="GO" id="GO:0015833">
    <property type="term" value="P:peptide transport"/>
    <property type="evidence" value="ECO:0007669"/>
    <property type="project" value="TreeGrafter"/>
</dbReference>
<feature type="region of interest" description="Disordered" evidence="1">
    <location>
        <begin position="32"/>
        <end position="97"/>
    </location>
</feature>
<feature type="signal peptide" evidence="2">
    <location>
        <begin position="1"/>
        <end position="27"/>
    </location>
</feature>
<keyword evidence="5" id="KW-1185">Reference proteome</keyword>
<feature type="domain" description="Solute-binding protein family 5" evidence="3">
    <location>
        <begin position="223"/>
        <end position="607"/>
    </location>
</feature>
<evidence type="ECO:0000313" key="4">
    <source>
        <dbReference type="EMBL" id="QDT76117.1"/>
    </source>
</evidence>
<dbReference type="Proteomes" id="UP000317909">
    <property type="component" value="Chromosome"/>
</dbReference>
<evidence type="ECO:0000256" key="2">
    <source>
        <dbReference type="SAM" id="SignalP"/>
    </source>
</evidence>
<dbReference type="Gene3D" id="3.90.76.10">
    <property type="entry name" value="Dipeptide-binding Protein, Domain 1"/>
    <property type="match status" value="1"/>
</dbReference>
<dbReference type="PANTHER" id="PTHR30290">
    <property type="entry name" value="PERIPLASMIC BINDING COMPONENT OF ABC TRANSPORTER"/>
    <property type="match status" value="1"/>
</dbReference>